<evidence type="ECO:0000313" key="1">
    <source>
        <dbReference type="EMBL" id="CAG9950415.1"/>
    </source>
</evidence>
<dbReference type="Proteomes" id="UP000836387">
    <property type="component" value="Unassembled WGS sequence"/>
</dbReference>
<reference evidence="1" key="2">
    <citation type="submission" date="2021-10" db="EMBL/GenBank/DDBJ databases">
        <authorList>
            <person name="Piombo E."/>
        </authorList>
    </citation>
    <scope>NUCLEOTIDE SEQUENCE</scope>
</reference>
<dbReference type="EMBL" id="CADEHS020000167">
    <property type="protein sequence ID" value="CAG9950415.1"/>
    <property type="molecule type" value="Genomic_DNA"/>
</dbReference>
<proteinExistence type="predicted"/>
<keyword evidence="2" id="KW-1185">Reference proteome</keyword>
<protein>
    <submittedName>
        <fullName evidence="1">Uncharacterized protein</fullName>
    </submittedName>
</protein>
<name>A0ACA9UAQ1_BIOOC</name>
<accession>A0ACA9UAQ1</accession>
<organism evidence="1 2">
    <name type="scientific">Clonostachys rosea f. rosea IK726</name>
    <dbReference type="NCBI Taxonomy" id="1349383"/>
    <lineage>
        <taxon>Eukaryota</taxon>
        <taxon>Fungi</taxon>
        <taxon>Dikarya</taxon>
        <taxon>Ascomycota</taxon>
        <taxon>Pezizomycotina</taxon>
        <taxon>Sordariomycetes</taxon>
        <taxon>Hypocreomycetidae</taxon>
        <taxon>Hypocreales</taxon>
        <taxon>Bionectriaceae</taxon>
        <taxon>Clonostachys</taxon>
    </lineage>
</organism>
<sequence>MMPISCSQPDLESGSSSHGPKSWSIAATGDLLGDFIDSVDTDTLELWDLVRSADHAFFNMEGQVFRDAEFDGYPASENGADNGWGGVGWGPTYNPDQAHLLASAGFNLASLANNHAWDYEVLGMMTTRKNLRDASIHSAGCGLSLAEAQQATYADRNGVHLALVCAAGSHTPQSVAGPGDEAAFLQPRPGVNVIRAKPVTVLNERDFSAIRNIAVAQGQSLAELVTDITLHTGQHPLFWSQWRCDQTIDSPRLFWDINQSDLDRVTASIREAKAKSDGVIFSFHAHESESGAADASVPLPPVSTVPASYVVTTSKAAVDAGASAVLVHGPHHLRGIEIYEGRPIFYGVGHLTYSLGRSFRGYELPIEWDDGIIASINFTAGALSSITLQPTIHSQLSDSETKLKSDAMPKIAPVNEAQRILEHLRKVSIQFGTVIKIEHRGKTCIGVVELRT</sequence>
<gene>
    <name evidence="1" type="ORF">CRV2_00018571</name>
</gene>
<evidence type="ECO:0000313" key="2">
    <source>
        <dbReference type="Proteomes" id="UP000836387"/>
    </source>
</evidence>
<reference evidence="1" key="1">
    <citation type="submission" date="2020-04" db="EMBL/GenBank/DDBJ databases">
        <authorList>
            <person name="Broberg M."/>
        </authorList>
    </citation>
    <scope>NUCLEOTIDE SEQUENCE</scope>
</reference>
<comment type="caution">
    <text evidence="1">The sequence shown here is derived from an EMBL/GenBank/DDBJ whole genome shotgun (WGS) entry which is preliminary data.</text>
</comment>